<feature type="region of interest" description="Disordered" evidence="1">
    <location>
        <begin position="215"/>
        <end position="390"/>
    </location>
</feature>
<feature type="compositionally biased region" description="Polar residues" evidence="1">
    <location>
        <begin position="272"/>
        <end position="293"/>
    </location>
</feature>
<feature type="compositionally biased region" description="Acidic residues" evidence="1">
    <location>
        <begin position="250"/>
        <end position="260"/>
    </location>
</feature>
<dbReference type="AlphaFoldDB" id="A0A3P9KZY6"/>
<dbReference type="Proteomes" id="UP000265180">
    <property type="component" value="Chromosome 3"/>
</dbReference>
<accession>A0A3P9KZY6</accession>
<evidence type="ECO:0000313" key="3">
    <source>
        <dbReference type="Proteomes" id="UP000265180"/>
    </source>
</evidence>
<organism evidence="2 3">
    <name type="scientific">Oryzias latipes</name>
    <name type="common">Japanese rice fish</name>
    <name type="synonym">Japanese killifish</name>
    <dbReference type="NCBI Taxonomy" id="8090"/>
    <lineage>
        <taxon>Eukaryota</taxon>
        <taxon>Metazoa</taxon>
        <taxon>Chordata</taxon>
        <taxon>Craniata</taxon>
        <taxon>Vertebrata</taxon>
        <taxon>Euteleostomi</taxon>
        <taxon>Actinopterygii</taxon>
        <taxon>Neopterygii</taxon>
        <taxon>Teleostei</taxon>
        <taxon>Neoteleostei</taxon>
        <taxon>Acanthomorphata</taxon>
        <taxon>Ovalentaria</taxon>
        <taxon>Atherinomorphae</taxon>
        <taxon>Beloniformes</taxon>
        <taxon>Adrianichthyidae</taxon>
        <taxon>Oryziinae</taxon>
        <taxon>Oryzias</taxon>
    </lineage>
</organism>
<sequence>MWGGDSESLDRCIQAALADLYPPFQATSPTVLCQVLGVVESCFRGDGLQYLIHFLLPAKQLLQSVQQDACLPFSGLLFRHEGWPLCIHEKIVVQLCPLDPHLLQPGDFYLLVSPPAAPPISRVRYTAPCRRSVTPPPRLLLCSCLAVGPDVEQQEVTTVALRTLFTMAWLDSVNRDREQRGGPRLERCLLSAHGDVFRVPWEDLVYPQFISRTNHRDDEKTSVKSRDTNSHGQDVEVLPSRSSQSAASSDGEESEGEYVELTELPLPRFSPQKGSLTQSISLQNRARSSNQICAHTRTYPPTHMCKSGSQAEPAEGTASHRNTLNLHPETETYTKQEEGGREEEGRGQEELRCEAVCEKEKRKGEVKKEQQLETRRPEMEEKSDEKVKGGGEELPLIAEEAEIKAEMREETEEERQVTTERMKEGRDGGKEMTEQRETFQDSYFERITGETKHEGSDSGSFPQEEFYLDDVLKQKPIEISFNENKAQQSWTEGFYFENNSLQICPESSYSEGTVEPVAENSYSESNKQINLKDSYFEVTVQTCCSRDSYFKNPLLKYTENGGPQAEDFYSENALLVQAQKPYFENKALHDNTMSKITTRADCQDSYSENTVETQPEDPDSENNQQQTQPEYLTPDSTIQAQPEDFYSESVLLTQPRDSYSESVLQTQPRDSYSESVLQTQPRDSYSESVLQTQPRDSYSESVLQTQPRNSYSESVLQKKPGNSYSESVLQTQPKDSYSESVLQTQSGDSYSESVLQTQPRDSYSESVLQKQPGNSYSESVLQTQPRDSYSESVLQTQPRDSYLESTSQTPFKDSYSERKAPTSSEDSYFENNSKKAGPENCQHGSTAEAHPEGSYSEGVPQSEDHYFEGRGFTRPAVESGSPFGSDPRQSPLAPAASPGPTQPTGSYSEGGQRGGGEAAGGGSAEHQHEGTGTSSIPFCQSDSHLPKLLPLLQLADTFLISFLCPPPSLINSDFLLTPPCCVSA</sequence>
<evidence type="ECO:0000313" key="2">
    <source>
        <dbReference type="Ensembl" id="ENSORLP00020014024.1"/>
    </source>
</evidence>
<feature type="compositionally biased region" description="Basic and acidic residues" evidence="1">
    <location>
        <begin position="328"/>
        <end position="390"/>
    </location>
</feature>
<feature type="compositionally biased region" description="Polar residues" evidence="1">
    <location>
        <begin position="821"/>
        <end position="831"/>
    </location>
</feature>
<feature type="region of interest" description="Disordered" evidence="1">
    <location>
        <begin position="599"/>
        <end position="628"/>
    </location>
</feature>
<protein>
    <submittedName>
        <fullName evidence="2">Uncharacterized protein</fullName>
    </submittedName>
</protein>
<dbReference type="Ensembl" id="ENSORLT00020032872.1">
    <property type="protein sequence ID" value="ENSORLP00020014024.1"/>
    <property type="gene ID" value="ENSORLG00020014995.1"/>
</dbReference>
<feature type="compositionally biased region" description="Polar residues" evidence="1">
    <location>
        <begin position="604"/>
        <end position="613"/>
    </location>
</feature>
<dbReference type="InterPro" id="IPR052231">
    <property type="entry name" value="Rho_GEF_signaling-related"/>
</dbReference>
<evidence type="ECO:0000256" key="1">
    <source>
        <dbReference type="SAM" id="MobiDB-lite"/>
    </source>
</evidence>
<feature type="compositionally biased region" description="Basic and acidic residues" evidence="1">
    <location>
        <begin position="215"/>
        <end position="229"/>
    </location>
</feature>
<feature type="compositionally biased region" description="Polar residues" evidence="1">
    <location>
        <begin position="659"/>
        <end position="811"/>
    </location>
</feature>
<feature type="compositionally biased region" description="Low complexity" evidence="1">
    <location>
        <begin position="240"/>
        <end position="249"/>
    </location>
</feature>
<reference key="1">
    <citation type="journal article" date="2007" name="Nature">
        <title>The medaka draft genome and insights into vertebrate genome evolution.</title>
        <authorList>
            <person name="Kasahara M."/>
            <person name="Naruse K."/>
            <person name="Sasaki S."/>
            <person name="Nakatani Y."/>
            <person name="Qu W."/>
            <person name="Ahsan B."/>
            <person name="Yamada T."/>
            <person name="Nagayasu Y."/>
            <person name="Doi K."/>
            <person name="Kasai Y."/>
            <person name="Jindo T."/>
            <person name="Kobayashi D."/>
            <person name="Shimada A."/>
            <person name="Toyoda A."/>
            <person name="Kuroki Y."/>
            <person name="Fujiyama A."/>
            <person name="Sasaki T."/>
            <person name="Shimizu A."/>
            <person name="Asakawa S."/>
            <person name="Shimizu N."/>
            <person name="Hashimoto S."/>
            <person name="Yang J."/>
            <person name="Lee Y."/>
            <person name="Matsushima K."/>
            <person name="Sugano S."/>
            <person name="Sakaizumi M."/>
            <person name="Narita T."/>
            <person name="Ohishi K."/>
            <person name="Haga S."/>
            <person name="Ohta F."/>
            <person name="Nomoto H."/>
            <person name="Nogata K."/>
            <person name="Morishita T."/>
            <person name="Endo T."/>
            <person name="Shin-I T."/>
            <person name="Takeda H."/>
            <person name="Morishita S."/>
            <person name="Kohara Y."/>
        </authorList>
    </citation>
    <scope>NUCLEOTIDE SEQUENCE [LARGE SCALE GENOMIC DNA]</scope>
    <source>
        <strain>Hd-rR</strain>
    </source>
</reference>
<dbReference type="PANTHER" id="PTHR45845:SF2">
    <property type="entry name" value="RIKEN CDNA D630003M21 GENE"/>
    <property type="match status" value="1"/>
</dbReference>
<reference evidence="2" key="3">
    <citation type="submission" date="2025-08" db="UniProtKB">
        <authorList>
            <consortium name="Ensembl"/>
        </authorList>
    </citation>
    <scope>IDENTIFICATION</scope>
    <source>
        <strain evidence="2">HNI</strain>
    </source>
</reference>
<reference evidence="2" key="4">
    <citation type="submission" date="2025-09" db="UniProtKB">
        <authorList>
            <consortium name="Ensembl"/>
        </authorList>
    </citation>
    <scope>IDENTIFICATION</scope>
    <source>
        <strain evidence="2">HNI</strain>
    </source>
</reference>
<feature type="region of interest" description="Disordered" evidence="1">
    <location>
        <begin position="659"/>
        <end position="938"/>
    </location>
</feature>
<dbReference type="PANTHER" id="PTHR45845">
    <property type="entry name" value="RHO GUANINE NUCLEOTIDE EXCHANGE FACTOR-RELATED"/>
    <property type="match status" value="1"/>
</dbReference>
<feature type="region of interest" description="Disordered" evidence="1">
    <location>
        <begin position="406"/>
        <end position="433"/>
    </location>
</feature>
<feature type="compositionally biased region" description="Gly residues" evidence="1">
    <location>
        <begin position="911"/>
        <end position="923"/>
    </location>
</feature>
<reference evidence="2 3" key="2">
    <citation type="submission" date="2017-04" db="EMBL/GenBank/DDBJ databases">
        <title>CpG methylation of centromeres and impact of large insertions on vertebrate speciation.</title>
        <authorList>
            <person name="Ichikawa K."/>
            <person name="Yoshimura J."/>
            <person name="Morishita S."/>
        </authorList>
    </citation>
    <scope>NUCLEOTIDE SEQUENCE</scope>
    <source>
        <strain evidence="2 3">HNI</strain>
    </source>
</reference>
<proteinExistence type="predicted"/>
<name>A0A3P9KZY6_ORYLA</name>